<evidence type="ECO:0000256" key="6">
    <source>
        <dbReference type="ARBA" id="ARBA00022723"/>
    </source>
</evidence>
<dbReference type="AlphaFoldDB" id="A0A1G4RMG4"/>
<evidence type="ECO:0000256" key="5">
    <source>
        <dbReference type="ARBA" id="ARBA00013078"/>
    </source>
</evidence>
<name>A0A1G4RMG4_9HYPH</name>
<evidence type="ECO:0000256" key="2">
    <source>
        <dbReference type="ARBA" id="ARBA00001946"/>
    </source>
</evidence>
<reference evidence="11 12" key="1">
    <citation type="submission" date="2016-10" db="EMBL/GenBank/DDBJ databases">
        <authorList>
            <person name="de Groot N.N."/>
        </authorList>
    </citation>
    <scope>NUCLEOTIDE SEQUENCE [LARGE SCALE GENOMIC DNA]</scope>
    <source>
        <strain evidence="11 12">CGMCC 1.3401</strain>
    </source>
</reference>
<dbReference type="EC" id="3.1.3.18" evidence="5 10"/>
<dbReference type="SUPFAM" id="SSF56784">
    <property type="entry name" value="HAD-like"/>
    <property type="match status" value="1"/>
</dbReference>
<comment type="similarity">
    <text evidence="4 10">Belongs to the HAD-like hydrolase superfamily. CbbY/CbbZ/Gph/YieH family.</text>
</comment>
<accession>A0A1G4RMG4</accession>
<dbReference type="GO" id="GO:0006281">
    <property type="term" value="P:DNA repair"/>
    <property type="evidence" value="ECO:0007669"/>
    <property type="project" value="TreeGrafter"/>
</dbReference>
<dbReference type="SFLD" id="SFLDG01129">
    <property type="entry name" value="C1.5:_HAD__Beta-PGM__Phosphata"/>
    <property type="match status" value="1"/>
</dbReference>
<dbReference type="GO" id="GO:0046872">
    <property type="term" value="F:metal ion binding"/>
    <property type="evidence" value="ECO:0007669"/>
    <property type="project" value="UniProtKB-KW"/>
</dbReference>
<organism evidence="11 12">
    <name type="scientific">Rhizobium mongolense subsp. loessense</name>
    <dbReference type="NCBI Taxonomy" id="158890"/>
    <lineage>
        <taxon>Bacteria</taxon>
        <taxon>Pseudomonadati</taxon>
        <taxon>Pseudomonadota</taxon>
        <taxon>Alphaproteobacteria</taxon>
        <taxon>Hyphomicrobiales</taxon>
        <taxon>Rhizobiaceae</taxon>
        <taxon>Rhizobium/Agrobacterium group</taxon>
        <taxon>Rhizobium</taxon>
    </lineage>
</organism>
<keyword evidence="9 10" id="KW-0119">Carbohydrate metabolism</keyword>
<keyword evidence="7 10" id="KW-0378">Hydrolase</keyword>
<evidence type="ECO:0000313" key="11">
    <source>
        <dbReference type="EMBL" id="SCW57685.1"/>
    </source>
</evidence>
<evidence type="ECO:0000256" key="9">
    <source>
        <dbReference type="ARBA" id="ARBA00023277"/>
    </source>
</evidence>
<dbReference type="InterPro" id="IPR041492">
    <property type="entry name" value="HAD_2"/>
</dbReference>
<dbReference type="InterPro" id="IPR023214">
    <property type="entry name" value="HAD_sf"/>
</dbReference>
<evidence type="ECO:0000313" key="12">
    <source>
        <dbReference type="Proteomes" id="UP000199542"/>
    </source>
</evidence>
<feature type="binding site" evidence="10">
    <location>
        <position position="219"/>
    </location>
    <ligand>
        <name>Mg(2+)</name>
        <dbReference type="ChEBI" id="CHEBI:18420"/>
    </ligand>
</feature>
<dbReference type="EMBL" id="FMTM01000003">
    <property type="protein sequence ID" value="SCW57685.1"/>
    <property type="molecule type" value="Genomic_DNA"/>
</dbReference>
<dbReference type="InterPro" id="IPR037512">
    <property type="entry name" value="PGPase_prok"/>
</dbReference>
<dbReference type="GO" id="GO:0005829">
    <property type="term" value="C:cytosol"/>
    <property type="evidence" value="ECO:0007669"/>
    <property type="project" value="TreeGrafter"/>
</dbReference>
<comment type="cofactor">
    <cofactor evidence="2 10">
        <name>Mg(2+)</name>
        <dbReference type="ChEBI" id="CHEBI:18420"/>
    </cofactor>
</comment>
<evidence type="ECO:0000256" key="10">
    <source>
        <dbReference type="HAMAP-Rule" id="MF_00495"/>
    </source>
</evidence>
<dbReference type="InterPro" id="IPR036412">
    <property type="entry name" value="HAD-like_sf"/>
</dbReference>
<sequence>MANESQNNNTKSKCVSIALRRYGHSLGVAFSMPITYSGKTGFHEEAISLTPALVVFDLDGTLLDTHADLVESLNLTIAALDLAPVTYADLTHLVGHGAKVMIERACALRGHPLSETELPPLLERFIAHYTDTMPGHTQPYPGLMAAMDTLKIKGYKLAVCTNKLESLTLTLLRKLDLTGYFDAITGGDTFPVRKPNAQHLTGTIERAGGTLARSIMIGDSLNDIAVARNANVPSIAVPFGYSDVPVETLRPDRIILHYDELTPELVETVIRDFARSNAVAASR</sequence>
<feature type="binding site" evidence="10">
    <location>
        <position position="57"/>
    </location>
    <ligand>
        <name>Mg(2+)</name>
        <dbReference type="ChEBI" id="CHEBI:18420"/>
    </ligand>
</feature>
<dbReference type="InterPro" id="IPR023198">
    <property type="entry name" value="PGP-like_dom2"/>
</dbReference>
<evidence type="ECO:0000256" key="8">
    <source>
        <dbReference type="ARBA" id="ARBA00022842"/>
    </source>
</evidence>
<comment type="catalytic activity">
    <reaction evidence="1 10">
        <text>2-phosphoglycolate + H2O = glycolate + phosphate</text>
        <dbReference type="Rhea" id="RHEA:14369"/>
        <dbReference type="ChEBI" id="CHEBI:15377"/>
        <dbReference type="ChEBI" id="CHEBI:29805"/>
        <dbReference type="ChEBI" id="CHEBI:43474"/>
        <dbReference type="ChEBI" id="CHEBI:58033"/>
        <dbReference type="EC" id="3.1.3.18"/>
    </reaction>
</comment>
<dbReference type="Proteomes" id="UP000199542">
    <property type="component" value="Unassembled WGS sequence"/>
</dbReference>
<comment type="function">
    <text evidence="10">Specifically catalyzes the dephosphorylation of 2-phosphoglycolate. Is involved in the dissimilation of the intracellular 2-phosphoglycolate formed during the DNA repair of 3'-phosphoglycolate ends, a major class of DNA lesions induced by oxidative stress.</text>
</comment>
<dbReference type="PANTHER" id="PTHR43434">
    <property type="entry name" value="PHOSPHOGLYCOLATE PHOSPHATASE"/>
    <property type="match status" value="1"/>
</dbReference>
<dbReference type="Gene3D" id="3.40.50.1000">
    <property type="entry name" value="HAD superfamily/HAD-like"/>
    <property type="match status" value="1"/>
</dbReference>
<dbReference type="GO" id="GO:0005975">
    <property type="term" value="P:carbohydrate metabolic process"/>
    <property type="evidence" value="ECO:0007669"/>
    <property type="project" value="InterPro"/>
</dbReference>
<dbReference type="Pfam" id="PF13419">
    <property type="entry name" value="HAD_2"/>
    <property type="match status" value="1"/>
</dbReference>
<dbReference type="HAMAP" id="MF_00495">
    <property type="entry name" value="GPH_hydrolase_bact"/>
    <property type="match status" value="1"/>
</dbReference>
<dbReference type="InterPro" id="IPR050155">
    <property type="entry name" value="HAD-like_hydrolase_sf"/>
</dbReference>
<evidence type="ECO:0000256" key="1">
    <source>
        <dbReference type="ARBA" id="ARBA00000830"/>
    </source>
</evidence>
<dbReference type="InterPro" id="IPR006439">
    <property type="entry name" value="HAD-SF_hydro_IA"/>
</dbReference>
<dbReference type="CDD" id="cd07512">
    <property type="entry name" value="HAD_PGPase"/>
    <property type="match status" value="1"/>
</dbReference>
<dbReference type="GO" id="GO:0008967">
    <property type="term" value="F:phosphoglycolate phosphatase activity"/>
    <property type="evidence" value="ECO:0007669"/>
    <property type="project" value="UniProtKB-UniRule"/>
</dbReference>
<proteinExistence type="inferred from homology"/>
<comment type="pathway">
    <text evidence="3 10">Organic acid metabolism; glycolate biosynthesis; glycolate from 2-phosphoglycolate: step 1/1.</text>
</comment>
<evidence type="ECO:0000256" key="7">
    <source>
        <dbReference type="ARBA" id="ARBA00022801"/>
    </source>
</evidence>
<gene>
    <name evidence="11" type="ORF">SAMN02927900_02843</name>
</gene>
<dbReference type="UniPathway" id="UPA00865">
    <property type="reaction ID" value="UER00834"/>
</dbReference>
<evidence type="ECO:0000256" key="4">
    <source>
        <dbReference type="ARBA" id="ARBA00006171"/>
    </source>
</evidence>
<evidence type="ECO:0000256" key="3">
    <source>
        <dbReference type="ARBA" id="ARBA00004818"/>
    </source>
</evidence>
<keyword evidence="8 10" id="KW-0460">Magnesium</keyword>
<keyword evidence="6 10" id="KW-0479">Metal-binding</keyword>
<dbReference type="SFLD" id="SFLDS00003">
    <property type="entry name" value="Haloacid_Dehalogenase"/>
    <property type="match status" value="1"/>
</dbReference>
<dbReference type="PANTHER" id="PTHR43434:SF1">
    <property type="entry name" value="PHOSPHOGLYCOLATE PHOSPHATASE"/>
    <property type="match status" value="1"/>
</dbReference>
<protein>
    <recommendedName>
        <fullName evidence="5 10">Phosphoglycolate phosphatase</fullName>
        <shortName evidence="10">PGP</shortName>
        <shortName evidence="10">PGPase</shortName>
        <ecNumber evidence="5 10">3.1.3.18</ecNumber>
    </recommendedName>
</protein>
<dbReference type="GO" id="GO:0046295">
    <property type="term" value="P:glycolate biosynthetic process"/>
    <property type="evidence" value="ECO:0007669"/>
    <property type="project" value="UniProtKB-UniRule"/>
</dbReference>
<dbReference type="Gene3D" id="1.10.150.240">
    <property type="entry name" value="Putative phosphatase, domain 2"/>
    <property type="match status" value="1"/>
</dbReference>
<feature type="binding site" evidence="10">
    <location>
        <position position="59"/>
    </location>
    <ligand>
        <name>Mg(2+)</name>
        <dbReference type="ChEBI" id="CHEBI:18420"/>
    </ligand>
</feature>
<feature type="active site" description="Nucleophile" evidence="10">
    <location>
        <position position="57"/>
    </location>
</feature>
<dbReference type="NCBIfam" id="TIGR01549">
    <property type="entry name" value="HAD-SF-IA-v1"/>
    <property type="match status" value="1"/>
</dbReference>